<reference evidence="10" key="1">
    <citation type="submission" date="2021-03" db="EMBL/GenBank/DDBJ databases">
        <title>Genomic Encyclopedia of Type Strains, Phase IV (KMG-V): Genome sequencing to study the core and pangenomes of soil and plant-associated prokaryotes.</title>
        <authorList>
            <person name="Whitman W."/>
        </authorList>
    </citation>
    <scope>NUCLEOTIDE SEQUENCE</scope>
    <source>
        <strain evidence="10">C4</strain>
    </source>
</reference>
<dbReference type="InterPro" id="IPR029061">
    <property type="entry name" value="THDP-binding"/>
</dbReference>
<dbReference type="SUPFAM" id="SSF52467">
    <property type="entry name" value="DHS-like NAD/FAD-binding domain"/>
    <property type="match status" value="1"/>
</dbReference>
<dbReference type="InterPro" id="IPR000399">
    <property type="entry name" value="TPP-bd_CS"/>
</dbReference>
<dbReference type="GO" id="GO:0003984">
    <property type="term" value="F:acetolactate synthase activity"/>
    <property type="evidence" value="ECO:0007669"/>
    <property type="project" value="TreeGrafter"/>
</dbReference>
<comment type="similarity">
    <text evidence="2 5">Belongs to the TPP enzyme family.</text>
</comment>
<dbReference type="GO" id="GO:0000287">
    <property type="term" value="F:magnesium ion binding"/>
    <property type="evidence" value="ECO:0007669"/>
    <property type="project" value="InterPro"/>
</dbReference>
<evidence type="ECO:0000259" key="7">
    <source>
        <dbReference type="Pfam" id="PF00205"/>
    </source>
</evidence>
<feature type="compositionally biased region" description="Low complexity" evidence="6">
    <location>
        <begin position="350"/>
        <end position="363"/>
    </location>
</feature>
<dbReference type="Pfam" id="PF02776">
    <property type="entry name" value="TPP_enzyme_N"/>
    <property type="match status" value="1"/>
</dbReference>
<dbReference type="Gene3D" id="3.40.50.1220">
    <property type="entry name" value="TPP-binding domain"/>
    <property type="match status" value="1"/>
</dbReference>
<feature type="domain" description="Thiamine pyrophosphate enzyme TPP-binding" evidence="8">
    <location>
        <begin position="445"/>
        <end position="591"/>
    </location>
</feature>
<dbReference type="EMBL" id="JAGGMV010000002">
    <property type="protein sequence ID" value="MBP2201394.1"/>
    <property type="molecule type" value="Genomic_DNA"/>
</dbReference>
<evidence type="ECO:0000256" key="3">
    <source>
        <dbReference type="ARBA" id="ARBA00023052"/>
    </source>
</evidence>
<evidence type="ECO:0000256" key="2">
    <source>
        <dbReference type="ARBA" id="ARBA00007812"/>
    </source>
</evidence>
<evidence type="ECO:0000256" key="6">
    <source>
        <dbReference type="SAM" id="MobiDB-lite"/>
    </source>
</evidence>
<dbReference type="CDD" id="cd02015">
    <property type="entry name" value="TPP_AHAS"/>
    <property type="match status" value="1"/>
</dbReference>
<comment type="caution">
    <text evidence="10">The sequence shown here is derived from an EMBL/GenBank/DDBJ whole genome shotgun (WGS) entry which is preliminary data.</text>
</comment>
<dbReference type="GO" id="GO:0044272">
    <property type="term" value="P:sulfur compound biosynthetic process"/>
    <property type="evidence" value="ECO:0007669"/>
    <property type="project" value="UniProtKB-ARBA"/>
</dbReference>
<dbReference type="GO" id="GO:0009099">
    <property type="term" value="P:L-valine biosynthetic process"/>
    <property type="evidence" value="ECO:0007669"/>
    <property type="project" value="TreeGrafter"/>
</dbReference>
<dbReference type="InterPro" id="IPR039368">
    <property type="entry name" value="AHAS_TPP"/>
</dbReference>
<name>A0A8J7RNF2_METVO</name>
<feature type="domain" description="Thiamine pyrophosphate enzyme N-terminal TPP-binding" evidence="9">
    <location>
        <begin position="8"/>
        <end position="121"/>
    </location>
</feature>
<dbReference type="RefSeq" id="WP_209590885.1">
    <property type="nucleotide sequence ID" value="NZ_JAGGMV010000002.1"/>
</dbReference>
<dbReference type="PANTHER" id="PTHR18968">
    <property type="entry name" value="THIAMINE PYROPHOSPHATE ENZYMES"/>
    <property type="match status" value="1"/>
</dbReference>
<evidence type="ECO:0000256" key="5">
    <source>
        <dbReference type="RuleBase" id="RU362132"/>
    </source>
</evidence>
<dbReference type="AlphaFoldDB" id="A0A8J7RNF2"/>
<dbReference type="PROSITE" id="PS00187">
    <property type="entry name" value="TPP_ENZYMES"/>
    <property type="match status" value="1"/>
</dbReference>
<feature type="region of interest" description="Disordered" evidence="6">
    <location>
        <begin position="344"/>
        <end position="363"/>
    </location>
</feature>
<dbReference type="GO" id="GO:0050660">
    <property type="term" value="F:flavin adenine dinucleotide binding"/>
    <property type="evidence" value="ECO:0007669"/>
    <property type="project" value="TreeGrafter"/>
</dbReference>
<feature type="domain" description="Thiamine pyrophosphate enzyme central" evidence="7">
    <location>
        <begin position="198"/>
        <end position="333"/>
    </location>
</feature>
<dbReference type="InterPro" id="IPR011766">
    <property type="entry name" value="TPP_enzyme_TPP-bd"/>
</dbReference>
<dbReference type="SUPFAM" id="SSF52518">
    <property type="entry name" value="Thiamin diphosphate-binding fold (THDP-binding)"/>
    <property type="match status" value="2"/>
</dbReference>
<dbReference type="GO" id="GO:0005948">
    <property type="term" value="C:acetolactate synthase complex"/>
    <property type="evidence" value="ECO:0007669"/>
    <property type="project" value="TreeGrafter"/>
</dbReference>
<evidence type="ECO:0000313" key="10">
    <source>
        <dbReference type="EMBL" id="MBP2201394.1"/>
    </source>
</evidence>
<dbReference type="FunFam" id="3.40.50.970:FF:000007">
    <property type="entry name" value="Acetolactate synthase"/>
    <property type="match status" value="1"/>
</dbReference>
<protein>
    <recommendedName>
        <fullName evidence="4">Probable acetolactate synthase large subunit</fullName>
    </recommendedName>
</protein>
<dbReference type="FunFam" id="3.40.50.1220:FF:000008">
    <property type="entry name" value="Acetolactate synthase"/>
    <property type="match status" value="1"/>
</dbReference>
<keyword evidence="10" id="KW-0808">Transferase</keyword>
<organism evidence="10 11">
    <name type="scientific">Methanococcus voltae</name>
    <dbReference type="NCBI Taxonomy" id="2188"/>
    <lineage>
        <taxon>Archaea</taxon>
        <taxon>Methanobacteriati</taxon>
        <taxon>Methanobacteriota</taxon>
        <taxon>Methanomada group</taxon>
        <taxon>Methanococci</taxon>
        <taxon>Methanococcales</taxon>
        <taxon>Methanococcaceae</taxon>
        <taxon>Methanococcus</taxon>
    </lineage>
</organism>
<accession>A0A8J7RNF2</accession>
<evidence type="ECO:0000259" key="8">
    <source>
        <dbReference type="Pfam" id="PF02775"/>
    </source>
</evidence>
<dbReference type="PANTHER" id="PTHR18968:SF13">
    <property type="entry name" value="ACETOLACTATE SYNTHASE CATALYTIC SUBUNIT, MITOCHONDRIAL"/>
    <property type="match status" value="1"/>
</dbReference>
<evidence type="ECO:0000256" key="4">
    <source>
        <dbReference type="ARBA" id="ARBA00069336"/>
    </source>
</evidence>
<dbReference type="Proteomes" id="UP000740329">
    <property type="component" value="Unassembled WGS sequence"/>
</dbReference>
<evidence type="ECO:0000313" key="11">
    <source>
        <dbReference type="Proteomes" id="UP000740329"/>
    </source>
</evidence>
<dbReference type="InterPro" id="IPR012001">
    <property type="entry name" value="Thiamin_PyroP_enz_TPP-bd_dom"/>
</dbReference>
<dbReference type="InterPro" id="IPR045229">
    <property type="entry name" value="TPP_enz"/>
</dbReference>
<dbReference type="Pfam" id="PF02775">
    <property type="entry name" value="TPP_enzyme_C"/>
    <property type="match status" value="1"/>
</dbReference>
<gene>
    <name evidence="10" type="ORF">J3E07_000806</name>
</gene>
<dbReference type="InterPro" id="IPR012000">
    <property type="entry name" value="Thiamin_PyroP_enz_cen_dom"/>
</dbReference>
<dbReference type="Gene3D" id="3.40.50.970">
    <property type="match status" value="2"/>
</dbReference>
<dbReference type="GO" id="GO:0030976">
    <property type="term" value="F:thiamine pyrophosphate binding"/>
    <property type="evidence" value="ECO:0007669"/>
    <property type="project" value="InterPro"/>
</dbReference>
<evidence type="ECO:0000259" key="9">
    <source>
        <dbReference type="Pfam" id="PF02776"/>
    </source>
</evidence>
<keyword evidence="3 5" id="KW-0786">Thiamine pyrophosphate</keyword>
<proteinExistence type="inferred from homology"/>
<dbReference type="Pfam" id="PF00205">
    <property type="entry name" value="TPP_enzyme_M"/>
    <property type="match status" value="1"/>
</dbReference>
<dbReference type="InterPro" id="IPR029035">
    <property type="entry name" value="DHS-like_NAD/FAD-binding_dom"/>
</dbReference>
<sequence>MTKVNNVNGAEALIKALEAEGTKVIFGYPGGVLVSFYESLCDSNMIHILTRHEQAAAHMADGYARVSGKAGVCIGTSGPGATNLVTGVATAHMDSSPVIALTGQVSSNIIGDDAFQEIDSFGIFMPITKHNFQIRQADDLVDIMRKAHEIATTGRPGPVHVDMPSDILTGELSKAVKIPADINISSYKPTTVGHPLQIKKTIEAIMNSKKPLILAGGGVSIAHASEELLEFAELLNIPVCTTLMGKGCISEKHELSTGLTGMHGTQASNNLIDKCDLLIAVGCRFSDRVTGKVSEFAPNAKVIHMDIDPAEIGKNISVDIPIVGDAKRILQDLIKQLKKQKRKHEELLKSENTPENSNLNNFNSNPNLNSKFLDISEWSVEVKKLKEESEKELSVTVEEQQNLEKTDKEKIEKIEKIHPKVAIYDLMETIYDIDPELENTYVTTDVGQNQMWTARYFKFKKDALITSGGLGTMGFGFPAALGVKFAKPNANVISISGDGGFLMNSQELATMAHYDIPVVAVIFNNRALGMVHQLQSVLNNRQSQIDLGETPDFIQLAHSYGVMAERVSNSKDLKETLKKAILMNKPYVIEVMIDSGHAVKVVAPGANLTKMIEPENKEPCSEKILFKDMVSKL</sequence>
<dbReference type="GO" id="GO:0009097">
    <property type="term" value="P:isoleucine biosynthetic process"/>
    <property type="evidence" value="ECO:0007669"/>
    <property type="project" value="TreeGrafter"/>
</dbReference>
<evidence type="ECO:0000256" key="1">
    <source>
        <dbReference type="ARBA" id="ARBA00001964"/>
    </source>
</evidence>
<comment type="cofactor">
    <cofactor evidence="1">
        <name>thiamine diphosphate</name>
        <dbReference type="ChEBI" id="CHEBI:58937"/>
    </cofactor>
</comment>
<dbReference type="CDD" id="cd07035">
    <property type="entry name" value="TPP_PYR_POX_like"/>
    <property type="match status" value="1"/>
</dbReference>